<feature type="binding site" evidence="9">
    <location>
        <begin position="10"/>
        <end position="17"/>
    </location>
    <ligand>
        <name>GTP</name>
        <dbReference type="ChEBI" id="CHEBI:37565"/>
        <label>1</label>
    </ligand>
</feature>
<dbReference type="FunFam" id="3.40.50.300:FF:000057">
    <property type="entry name" value="GTPase Der"/>
    <property type="match status" value="1"/>
</dbReference>
<feature type="domain" description="EngA-type G" evidence="12">
    <location>
        <begin position="177"/>
        <end position="353"/>
    </location>
</feature>
<organism evidence="13 14">
    <name type="scientific">Fastidiosipila sanguinis</name>
    <dbReference type="NCBI Taxonomy" id="236753"/>
    <lineage>
        <taxon>Bacteria</taxon>
        <taxon>Bacillati</taxon>
        <taxon>Bacillota</taxon>
        <taxon>Clostridia</taxon>
        <taxon>Eubacteriales</taxon>
        <taxon>Oscillospiraceae</taxon>
        <taxon>Fastidiosipila</taxon>
    </lineage>
</organism>
<dbReference type="InterPro" id="IPR005225">
    <property type="entry name" value="Small_GTP-bd"/>
</dbReference>
<dbReference type="KEGG" id="fsa:C5Q98_05370"/>
<evidence type="ECO:0000256" key="9">
    <source>
        <dbReference type="HAMAP-Rule" id="MF_00195"/>
    </source>
</evidence>
<dbReference type="GO" id="GO:0042254">
    <property type="term" value="P:ribosome biogenesis"/>
    <property type="evidence" value="ECO:0007669"/>
    <property type="project" value="UniProtKB-KW"/>
</dbReference>
<dbReference type="PIRSF" id="PIRSF006485">
    <property type="entry name" value="GTP-binding_EngA"/>
    <property type="match status" value="1"/>
</dbReference>
<keyword evidence="3 9" id="KW-0690">Ribosome biogenesis</keyword>
<name>A0A2S0KNS0_9FIRM</name>
<dbReference type="HAMAP" id="MF_00195">
    <property type="entry name" value="GTPase_Der"/>
    <property type="match status" value="1"/>
</dbReference>
<keyword evidence="14" id="KW-1185">Reference proteome</keyword>
<dbReference type="AlphaFoldDB" id="A0A2S0KNS0"/>
<dbReference type="GO" id="GO:0043022">
    <property type="term" value="F:ribosome binding"/>
    <property type="evidence" value="ECO:0007669"/>
    <property type="project" value="TreeGrafter"/>
</dbReference>
<evidence type="ECO:0000256" key="5">
    <source>
        <dbReference type="ARBA" id="ARBA00022741"/>
    </source>
</evidence>
<evidence type="ECO:0000313" key="14">
    <source>
        <dbReference type="Proteomes" id="UP000237947"/>
    </source>
</evidence>
<feature type="binding site" evidence="9">
    <location>
        <begin position="57"/>
        <end position="61"/>
    </location>
    <ligand>
        <name>GTP</name>
        <dbReference type="ChEBI" id="CHEBI:37565"/>
        <label>1</label>
    </ligand>
</feature>
<evidence type="ECO:0000313" key="13">
    <source>
        <dbReference type="EMBL" id="AVM42676.1"/>
    </source>
</evidence>
<keyword evidence="4 11" id="KW-0677">Repeat</keyword>
<dbReference type="InterPro" id="IPR031166">
    <property type="entry name" value="G_ENGA"/>
</dbReference>
<protein>
    <recommendedName>
        <fullName evidence="2 9">GTPase Der</fullName>
    </recommendedName>
    <alternativeName>
        <fullName evidence="7 9">GTP-binding protein EngA</fullName>
    </alternativeName>
</protein>
<comment type="similarity">
    <text evidence="1 9 10 11">Belongs to the TRAFAC class TrmE-Era-EngA-EngB-Septin-like GTPase superfamily. EngA (Der) GTPase family.</text>
</comment>
<gene>
    <name evidence="9" type="primary">der</name>
    <name evidence="13" type="ORF">C5Q98_05370</name>
</gene>
<evidence type="ECO:0000256" key="1">
    <source>
        <dbReference type="ARBA" id="ARBA00008279"/>
    </source>
</evidence>
<accession>A0A2S0KNS0</accession>
<evidence type="ECO:0000256" key="10">
    <source>
        <dbReference type="PROSITE-ProRule" id="PRU01049"/>
    </source>
</evidence>
<evidence type="ECO:0000256" key="2">
    <source>
        <dbReference type="ARBA" id="ARBA00020953"/>
    </source>
</evidence>
<evidence type="ECO:0000256" key="11">
    <source>
        <dbReference type="RuleBase" id="RU004481"/>
    </source>
</evidence>
<dbReference type="PROSITE" id="PS51712">
    <property type="entry name" value="G_ENGA"/>
    <property type="match status" value="2"/>
</dbReference>
<dbReference type="FunFam" id="3.30.300.20:FF:000004">
    <property type="entry name" value="GTPase Der"/>
    <property type="match status" value="1"/>
</dbReference>
<feature type="binding site" evidence="9">
    <location>
        <begin position="120"/>
        <end position="123"/>
    </location>
    <ligand>
        <name>GTP</name>
        <dbReference type="ChEBI" id="CHEBI:37565"/>
        <label>1</label>
    </ligand>
</feature>
<dbReference type="CDD" id="cd01895">
    <property type="entry name" value="EngA2"/>
    <property type="match status" value="1"/>
</dbReference>
<dbReference type="EMBL" id="CP027226">
    <property type="protein sequence ID" value="AVM42676.1"/>
    <property type="molecule type" value="Genomic_DNA"/>
</dbReference>
<sequence>MHKTVIAIVGRPNVGKSSFFNYLARERISIVADTPGVTRDRIYAEVEWLGEPYVLIDTGGIEPDSKDDLLQQMRTQAEIAIEMADVILFMVDGKEGLHPSDFEVADILRRTNKPIVVAVNKSDGPDLPAEFYDFYQLGFEEVHAISAAQGLGMGDLLDKINELAPEYEEDEDFKDYLKLAIIGKPNVGKSSLVNKITGQERAIVSNMAGTTRDTTDTPVENEYGNFILLDTAGMRRKARIGDQLERYSVLRATAAIERADICLVMIDATEGPSEQDTKIAGLAHKAGKGIIICVNKWDLPADEKAFDFNEMTLRIRETFAFMPYAEIVFISAKTGSKLNKLFETINYVWENCNREISTGKLNEIIGDAQQMLQAPSYKGRRLKISYAVQVATNPPSFALFVNDVELLHFSYERYLENQIRRAFDFQGTSIRIFLRNKNKSKELAE</sequence>
<dbReference type="Pfam" id="PF01926">
    <property type="entry name" value="MMR_HSR1"/>
    <property type="match status" value="2"/>
</dbReference>
<dbReference type="SUPFAM" id="SSF52540">
    <property type="entry name" value="P-loop containing nucleoside triphosphate hydrolases"/>
    <property type="match status" value="2"/>
</dbReference>
<evidence type="ECO:0000256" key="7">
    <source>
        <dbReference type="ARBA" id="ARBA00032345"/>
    </source>
</evidence>
<dbReference type="PANTHER" id="PTHR43834:SF6">
    <property type="entry name" value="GTPASE DER"/>
    <property type="match status" value="1"/>
</dbReference>
<feature type="domain" description="EngA-type G" evidence="12">
    <location>
        <begin position="4"/>
        <end position="168"/>
    </location>
</feature>
<evidence type="ECO:0000256" key="4">
    <source>
        <dbReference type="ARBA" id="ARBA00022737"/>
    </source>
</evidence>
<comment type="subunit">
    <text evidence="9">Associates with the 50S ribosomal subunit.</text>
</comment>
<dbReference type="GO" id="GO:0005525">
    <property type="term" value="F:GTP binding"/>
    <property type="evidence" value="ECO:0007669"/>
    <property type="project" value="UniProtKB-UniRule"/>
</dbReference>
<dbReference type="InterPro" id="IPR006073">
    <property type="entry name" value="GTP-bd"/>
</dbReference>
<evidence type="ECO:0000256" key="8">
    <source>
        <dbReference type="ARBA" id="ARBA00053470"/>
    </source>
</evidence>
<keyword evidence="5 9" id="KW-0547">Nucleotide-binding</keyword>
<dbReference type="InterPro" id="IPR016484">
    <property type="entry name" value="GTPase_Der"/>
</dbReference>
<keyword evidence="6 9" id="KW-0342">GTP-binding</keyword>
<dbReference type="Gene3D" id="3.40.50.300">
    <property type="entry name" value="P-loop containing nucleotide triphosphate hydrolases"/>
    <property type="match status" value="2"/>
</dbReference>
<feature type="binding site" evidence="9">
    <location>
        <begin position="295"/>
        <end position="298"/>
    </location>
    <ligand>
        <name>GTP</name>
        <dbReference type="ChEBI" id="CHEBI:37565"/>
        <label>2</label>
    </ligand>
</feature>
<dbReference type="Proteomes" id="UP000237947">
    <property type="component" value="Chromosome"/>
</dbReference>
<dbReference type="NCBIfam" id="TIGR03594">
    <property type="entry name" value="GTPase_EngA"/>
    <property type="match status" value="1"/>
</dbReference>
<dbReference type="InterPro" id="IPR003593">
    <property type="entry name" value="AAA+_ATPase"/>
</dbReference>
<dbReference type="PANTHER" id="PTHR43834">
    <property type="entry name" value="GTPASE DER"/>
    <property type="match status" value="1"/>
</dbReference>
<dbReference type="InterPro" id="IPR027417">
    <property type="entry name" value="P-loop_NTPase"/>
</dbReference>
<proteinExistence type="inferred from homology"/>
<feature type="binding site" evidence="9">
    <location>
        <begin position="230"/>
        <end position="234"/>
    </location>
    <ligand>
        <name>GTP</name>
        <dbReference type="ChEBI" id="CHEBI:37565"/>
        <label>2</label>
    </ligand>
</feature>
<dbReference type="CDD" id="cd01894">
    <property type="entry name" value="EngA1"/>
    <property type="match status" value="1"/>
</dbReference>
<dbReference type="FunFam" id="3.40.50.300:FF:000040">
    <property type="entry name" value="GTPase Der"/>
    <property type="match status" value="1"/>
</dbReference>
<feature type="binding site" evidence="9">
    <location>
        <begin position="183"/>
        <end position="190"/>
    </location>
    <ligand>
        <name>GTP</name>
        <dbReference type="ChEBI" id="CHEBI:37565"/>
        <label>2</label>
    </ligand>
</feature>
<comment type="function">
    <text evidence="8 9 11">GTPase that plays an essential role in the late steps of ribosome biogenesis.</text>
</comment>
<dbReference type="NCBIfam" id="TIGR00231">
    <property type="entry name" value="small_GTP"/>
    <property type="match status" value="2"/>
</dbReference>
<dbReference type="InterPro" id="IPR032859">
    <property type="entry name" value="KH_dom-like"/>
</dbReference>
<dbReference type="Gene3D" id="3.30.300.20">
    <property type="match status" value="1"/>
</dbReference>
<dbReference type="Pfam" id="PF14714">
    <property type="entry name" value="KH_dom-like"/>
    <property type="match status" value="1"/>
</dbReference>
<dbReference type="RefSeq" id="WP_106012629.1">
    <property type="nucleotide sequence ID" value="NZ_CP027226.1"/>
</dbReference>
<dbReference type="PRINTS" id="PR00326">
    <property type="entry name" value="GTP1OBG"/>
</dbReference>
<dbReference type="InterPro" id="IPR015946">
    <property type="entry name" value="KH_dom-like_a/b"/>
</dbReference>
<dbReference type="SMART" id="SM00382">
    <property type="entry name" value="AAA"/>
    <property type="match status" value="2"/>
</dbReference>
<dbReference type="OrthoDB" id="9805918at2"/>
<evidence type="ECO:0000259" key="12">
    <source>
        <dbReference type="PROSITE" id="PS51712"/>
    </source>
</evidence>
<evidence type="ECO:0000256" key="3">
    <source>
        <dbReference type="ARBA" id="ARBA00022517"/>
    </source>
</evidence>
<reference evidence="14" key="1">
    <citation type="submission" date="2018-02" db="EMBL/GenBank/DDBJ databases">
        <authorList>
            <person name="Holder M.E."/>
            <person name="Ajami N.J."/>
            <person name="Petrosino J.F."/>
        </authorList>
    </citation>
    <scope>NUCLEOTIDE SEQUENCE [LARGE SCALE GENOMIC DNA]</scope>
    <source>
        <strain evidence="14">CCUG 47711</strain>
    </source>
</reference>
<evidence type="ECO:0000256" key="6">
    <source>
        <dbReference type="ARBA" id="ARBA00023134"/>
    </source>
</evidence>